<dbReference type="OrthoDB" id="206452at2759"/>
<evidence type="ECO:0000259" key="2">
    <source>
        <dbReference type="Pfam" id="PF08719"/>
    </source>
</evidence>
<organism evidence="3 4">
    <name type="scientific">Schizopora paradoxa</name>
    <dbReference type="NCBI Taxonomy" id="27342"/>
    <lineage>
        <taxon>Eukaryota</taxon>
        <taxon>Fungi</taxon>
        <taxon>Dikarya</taxon>
        <taxon>Basidiomycota</taxon>
        <taxon>Agaricomycotina</taxon>
        <taxon>Agaricomycetes</taxon>
        <taxon>Hymenochaetales</taxon>
        <taxon>Schizoporaceae</taxon>
        <taxon>Schizopora</taxon>
    </lineage>
</organism>
<dbReference type="Gene3D" id="1.10.357.40">
    <property type="entry name" value="YbiA-like"/>
    <property type="match status" value="1"/>
</dbReference>
<dbReference type="AlphaFoldDB" id="A0A0H2RK65"/>
<dbReference type="InParanoid" id="A0A0H2RK65"/>
<feature type="compositionally biased region" description="Basic residues" evidence="1">
    <location>
        <begin position="1"/>
        <end position="18"/>
    </location>
</feature>
<dbReference type="EMBL" id="KQ086349">
    <property type="protein sequence ID" value="KLO05181.1"/>
    <property type="molecule type" value="Genomic_DNA"/>
</dbReference>
<reference evidence="3 4" key="1">
    <citation type="submission" date="2015-04" db="EMBL/GenBank/DDBJ databases">
        <title>Complete genome sequence of Schizopora paradoxa KUC8140, a cosmopolitan wood degrader in East Asia.</title>
        <authorList>
            <consortium name="DOE Joint Genome Institute"/>
            <person name="Min B."/>
            <person name="Park H."/>
            <person name="Jang Y."/>
            <person name="Kim J.-J."/>
            <person name="Kim K.H."/>
            <person name="Pangilinan J."/>
            <person name="Lipzen A."/>
            <person name="Riley R."/>
            <person name="Grigoriev I.V."/>
            <person name="Spatafora J.W."/>
            <person name="Choi I.-G."/>
        </authorList>
    </citation>
    <scope>NUCLEOTIDE SEQUENCE [LARGE SCALE GENOMIC DNA]</scope>
    <source>
        <strain evidence="3 4">KUC8140</strain>
    </source>
</reference>
<name>A0A0H2RK65_9AGAM</name>
<evidence type="ECO:0000256" key="1">
    <source>
        <dbReference type="SAM" id="MobiDB-lite"/>
    </source>
</evidence>
<feature type="domain" description="NADAR" evidence="2">
    <location>
        <begin position="22"/>
        <end position="164"/>
    </location>
</feature>
<dbReference type="NCBIfam" id="TIGR02464">
    <property type="entry name" value="ribofla_fusion"/>
    <property type="match status" value="1"/>
</dbReference>
<dbReference type="Proteomes" id="UP000053477">
    <property type="component" value="Unassembled WGS sequence"/>
</dbReference>
<dbReference type="Pfam" id="PF08719">
    <property type="entry name" value="NADAR"/>
    <property type="match status" value="1"/>
</dbReference>
<proteinExistence type="predicted"/>
<evidence type="ECO:0000313" key="3">
    <source>
        <dbReference type="EMBL" id="KLO05181.1"/>
    </source>
</evidence>
<dbReference type="STRING" id="27342.A0A0H2RK65"/>
<feature type="region of interest" description="Disordered" evidence="1">
    <location>
        <begin position="1"/>
        <end position="20"/>
    </location>
</feature>
<protein>
    <submittedName>
        <fullName evidence="3">DUF1768-domain-containing protein</fullName>
    </submittedName>
</protein>
<dbReference type="InterPro" id="IPR012816">
    <property type="entry name" value="NADAR"/>
</dbReference>
<accession>A0A0H2RK65</accession>
<evidence type="ECO:0000313" key="4">
    <source>
        <dbReference type="Proteomes" id="UP000053477"/>
    </source>
</evidence>
<dbReference type="InterPro" id="IPR037238">
    <property type="entry name" value="YbiA-like_sf"/>
</dbReference>
<dbReference type="SUPFAM" id="SSF143990">
    <property type="entry name" value="YbiA-like"/>
    <property type="match status" value="1"/>
</dbReference>
<sequence>MSKRSKAKKRQASKKKKKEPILFYEKDAPHYGFTNFSPHSVRYENRVYPTSEHLFQSFKFLEYNPTIAEHIRTYSSRPSVAFSEAKRYQSEVRPDWLIINIEKMKEVLWLKFYQHKDLQSELLATGDAELIENSPVDAFWGNGKNGDGRNELGKALMDIRSLLRG</sequence>
<keyword evidence="4" id="KW-1185">Reference proteome</keyword>
<dbReference type="CDD" id="cd15457">
    <property type="entry name" value="NADAR"/>
    <property type="match status" value="1"/>
</dbReference>
<gene>
    <name evidence="3" type="ORF">SCHPADRAFT_917813</name>
</gene>